<evidence type="ECO:0000256" key="10">
    <source>
        <dbReference type="ARBA" id="ARBA00023204"/>
    </source>
</evidence>
<dbReference type="GO" id="GO:0000731">
    <property type="term" value="P:DNA synthesis involved in DNA repair"/>
    <property type="evidence" value="ECO:0007669"/>
    <property type="project" value="TreeGrafter"/>
</dbReference>
<dbReference type="InterPro" id="IPR003395">
    <property type="entry name" value="RecF/RecN/SMC_N"/>
</dbReference>
<dbReference type="Gene3D" id="3.40.50.300">
    <property type="entry name" value="P-loop containing nucleotide triphosphate hydrolases"/>
    <property type="match status" value="1"/>
</dbReference>
<dbReference type="GO" id="GO:0005524">
    <property type="term" value="F:ATP binding"/>
    <property type="evidence" value="ECO:0007669"/>
    <property type="project" value="UniProtKB-UniRule"/>
</dbReference>
<keyword evidence="8 12" id="KW-0067">ATP-binding</keyword>
<dbReference type="PANTHER" id="PTHR32182">
    <property type="entry name" value="DNA REPLICATION AND REPAIR PROTEIN RECF"/>
    <property type="match status" value="1"/>
</dbReference>
<name>A0A9D1ILS6_9FIRM</name>
<accession>A0A9D1ILS6</accession>
<dbReference type="GO" id="GO:0009432">
    <property type="term" value="P:SOS response"/>
    <property type="evidence" value="ECO:0007669"/>
    <property type="project" value="UniProtKB-UniRule"/>
</dbReference>
<comment type="subcellular location">
    <subcellularLocation>
        <location evidence="1 12 13">Cytoplasm</location>
    </subcellularLocation>
</comment>
<sequence length="370" mass="43635">MFLKSLELNNFRNISKVTFNFDKNINIFIGNNAQGKTNVLESIYFLAITRSHRTHNELNLIKSGELYTKVSGAFTNDMEDVHSLSILLNEKGKKVSVDNIVQRKISNYLSRLNVIMFCPDDLEIIKGSPSVRRRFLNIELSQFRSDYVFLYKEYNQILKQRNEYLKRKNNAKFDRTYFSIITDKLIEKNIELVKIRYDFINKINNYLEKVFENIAKMGTLKIKYKSFISENDLKRSDLKEFLTSRYNSLFTNELLQKTTLLGCHKDDFKMYLNNLDVTEFCSQGQQRLSILSLKLAEIEVFINEKQTKPIILLDDIFSELDEVKKNNIIDYFKDDVQIFITTTDIKDINEELKEKSCIYVVENGNFKKEE</sequence>
<dbReference type="HAMAP" id="MF_00365">
    <property type="entry name" value="RecF"/>
    <property type="match status" value="1"/>
</dbReference>
<evidence type="ECO:0000256" key="3">
    <source>
        <dbReference type="ARBA" id="ARBA00020170"/>
    </source>
</evidence>
<evidence type="ECO:0000256" key="6">
    <source>
        <dbReference type="ARBA" id="ARBA00022741"/>
    </source>
</evidence>
<dbReference type="AlphaFoldDB" id="A0A9D1ILS6"/>
<proteinExistence type="inferred from homology"/>
<keyword evidence="4 12" id="KW-0963">Cytoplasm</keyword>
<dbReference type="EMBL" id="DVMT01000015">
    <property type="protein sequence ID" value="HIU39980.1"/>
    <property type="molecule type" value="Genomic_DNA"/>
</dbReference>
<keyword evidence="11 12" id="KW-0742">SOS response</keyword>
<keyword evidence="10 12" id="KW-0234">DNA repair</keyword>
<dbReference type="NCBIfam" id="TIGR00611">
    <property type="entry name" value="recf"/>
    <property type="match status" value="1"/>
</dbReference>
<dbReference type="InterPro" id="IPR018078">
    <property type="entry name" value="DNA-binding_RecF_CS"/>
</dbReference>
<evidence type="ECO:0000256" key="9">
    <source>
        <dbReference type="ARBA" id="ARBA00023125"/>
    </source>
</evidence>
<comment type="caution">
    <text evidence="15">The sequence shown here is derived from an EMBL/GenBank/DDBJ whole genome shotgun (WGS) entry which is preliminary data.</text>
</comment>
<dbReference type="InterPro" id="IPR001238">
    <property type="entry name" value="DNA-binding_RecF"/>
</dbReference>
<comment type="function">
    <text evidence="12 13">The RecF protein is involved in DNA metabolism; it is required for DNA replication and normal SOS inducibility. RecF binds preferentially to single-stranded, linear DNA. It also seems to bind ATP.</text>
</comment>
<dbReference type="PROSITE" id="PS00617">
    <property type="entry name" value="RECF_1"/>
    <property type="match status" value="1"/>
</dbReference>
<evidence type="ECO:0000256" key="7">
    <source>
        <dbReference type="ARBA" id="ARBA00022763"/>
    </source>
</evidence>
<dbReference type="GO" id="GO:0005737">
    <property type="term" value="C:cytoplasm"/>
    <property type="evidence" value="ECO:0007669"/>
    <property type="project" value="UniProtKB-SubCell"/>
</dbReference>
<dbReference type="Gene3D" id="1.20.1050.90">
    <property type="entry name" value="RecF/RecN/SMC, N-terminal domain"/>
    <property type="match status" value="1"/>
</dbReference>
<dbReference type="InterPro" id="IPR042174">
    <property type="entry name" value="RecF_2"/>
</dbReference>
<evidence type="ECO:0000256" key="5">
    <source>
        <dbReference type="ARBA" id="ARBA00022705"/>
    </source>
</evidence>
<keyword evidence="5 12" id="KW-0235">DNA replication</keyword>
<evidence type="ECO:0000259" key="14">
    <source>
        <dbReference type="Pfam" id="PF02463"/>
    </source>
</evidence>
<evidence type="ECO:0000256" key="4">
    <source>
        <dbReference type="ARBA" id="ARBA00022490"/>
    </source>
</evidence>
<evidence type="ECO:0000256" key="12">
    <source>
        <dbReference type="HAMAP-Rule" id="MF_00365"/>
    </source>
</evidence>
<dbReference type="PANTHER" id="PTHR32182:SF0">
    <property type="entry name" value="DNA REPLICATION AND REPAIR PROTEIN RECF"/>
    <property type="match status" value="1"/>
</dbReference>
<dbReference type="Pfam" id="PF02463">
    <property type="entry name" value="SMC_N"/>
    <property type="match status" value="1"/>
</dbReference>
<gene>
    <name evidence="12 15" type="primary">recF</name>
    <name evidence="15" type="ORF">IAB68_01580</name>
</gene>
<protein>
    <recommendedName>
        <fullName evidence="3 12">DNA replication and repair protein RecF</fullName>
    </recommendedName>
</protein>
<evidence type="ECO:0000313" key="15">
    <source>
        <dbReference type="EMBL" id="HIU39980.1"/>
    </source>
</evidence>
<evidence type="ECO:0000256" key="13">
    <source>
        <dbReference type="RuleBase" id="RU000578"/>
    </source>
</evidence>
<evidence type="ECO:0000256" key="8">
    <source>
        <dbReference type="ARBA" id="ARBA00022840"/>
    </source>
</evidence>
<evidence type="ECO:0000313" key="16">
    <source>
        <dbReference type="Proteomes" id="UP000824074"/>
    </source>
</evidence>
<evidence type="ECO:0000256" key="2">
    <source>
        <dbReference type="ARBA" id="ARBA00008016"/>
    </source>
</evidence>
<keyword evidence="7 12" id="KW-0227">DNA damage</keyword>
<dbReference type="InterPro" id="IPR027417">
    <property type="entry name" value="P-loop_NTPase"/>
</dbReference>
<keyword evidence="6 12" id="KW-0547">Nucleotide-binding</keyword>
<dbReference type="GO" id="GO:0006302">
    <property type="term" value="P:double-strand break repair"/>
    <property type="evidence" value="ECO:0007669"/>
    <property type="project" value="TreeGrafter"/>
</dbReference>
<dbReference type="GO" id="GO:0003697">
    <property type="term" value="F:single-stranded DNA binding"/>
    <property type="evidence" value="ECO:0007669"/>
    <property type="project" value="UniProtKB-UniRule"/>
</dbReference>
<evidence type="ECO:0000256" key="11">
    <source>
        <dbReference type="ARBA" id="ARBA00023236"/>
    </source>
</evidence>
<dbReference type="Proteomes" id="UP000824074">
    <property type="component" value="Unassembled WGS sequence"/>
</dbReference>
<feature type="binding site" evidence="12">
    <location>
        <begin position="30"/>
        <end position="37"/>
    </location>
    <ligand>
        <name>ATP</name>
        <dbReference type="ChEBI" id="CHEBI:30616"/>
    </ligand>
</feature>
<organism evidence="15 16">
    <name type="scientific">Candidatus Aphodocola excrementigallinarum</name>
    <dbReference type="NCBI Taxonomy" id="2840670"/>
    <lineage>
        <taxon>Bacteria</taxon>
        <taxon>Bacillati</taxon>
        <taxon>Bacillota</taxon>
        <taxon>Bacilli</taxon>
        <taxon>Candidatus Aphodocola</taxon>
    </lineage>
</organism>
<evidence type="ECO:0000256" key="1">
    <source>
        <dbReference type="ARBA" id="ARBA00004496"/>
    </source>
</evidence>
<keyword evidence="9 12" id="KW-0238">DNA-binding</keyword>
<reference evidence="15" key="2">
    <citation type="journal article" date="2021" name="PeerJ">
        <title>Extensive microbial diversity within the chicken gut microbiome revealed by metagenomics and culture.</title>
        <authorList>
            <person name="Gilroy R."/>
            <person name="Ravi A."/>
            <person name="Getino M."/>
            <person name="Pursley I."/>
            <person name="Horton D.L."/>
            <person name="Alikhan N.F."/>
            <person name="Baker D."/>
            <person name="Gharbi K."/>
            <person name="Hall N."/>
            <person name="Watson M."/>
            <person name="Adriaenssens E.M."/>
            <person name="Foster-Nyarko E."/>
            <person name="Jarju S."/>
            <person name="Secka A."/>
            <person name="Antonio M."/>
            <person name="Oren A."/>
            <person name="Chaudhuri R.R."/>
            <person name="La Ragione R."/>
            <person name="Hildebrand F."/>
            <person name="Pallen M.J."/>
        </authorList>
    </citation>
    <scope>NUCLEOTIDE SEQUENCE</scope>
    <source>
        <strain evidence="15">CHK193-30670</strain>
    </source>
</reference>
<dbReference type="PROSITE" id="PS00618">
    <property type="entry name" value="RECF_2"/>
    <property type="match status" value="1"/>
</dbReference>
<dbReference type="SUPFAM" id="SSF52540">
    <property type="entry name" value="P-loop containing nucleoside triphosphate hydrolases"/>
    <property type="match status" value="1"/>
</dbReference>
<comment type="similarity">
    <text evidence="2 12 13">Belongs to the RecF family.</text>
</comment>
<dbReference type="GO" id="GO:0006260">
    <property type="term" value="P:DNA replication"/>
    <property type="evidence" value="ECO:0007669"/>
    <property type="project" value="UniProtKB-UniRule"/>
</dbReference>
<reference evidence="15" key="1">
    <citation type="submission" date="2020-10" db="EMBL/GenBank/DDBJ databases">
        <authorList>
            <person name="Gilroy R."/>
        </authorList>
    </citation>
    <scope>NUCLEOTIDE SEQUENCE</scope>
    <source>
        <strain evidence="15">CHK193-30670</strain>
    </source>
</reference>
<feature type="domain" description="RecF/RecN/SMC N-terminal" evidence="14">
    <location>
        <begin position="2"/>
        <end position="363"/>
    </location>
</feature>